<dbReference type="EMBL" id="KB644411">
    <property type="protein sequence ID" value="EPS29395.1"/>
    <property type="molecule type" value="Genomic_DNA"/>
</dbReference>
<feature type="region of interest" description="Disordered" evidence="1">
    <location>
        <begin position="1"/>
        <end position="103"/>
    </location>
</feature>
<feature type="compositionally biased region" description="Low complexity" evidence="1">
    <location>
        <begin position="34"/>
        <end position="47"/>
    </location>
</feature>
<keyword evidence="3" id="KW-1185">Reference proteome</keyword>
<evidence type="ECO:0000256" key="1">
    <source>
        <dbReference type="SAM" id="MobiDB-lite"/>
    </source>
</evidence>
<organism evidence="2 3">
    <name type="scientific">Penicillium oxalicum (strain 114-2 / CGMCC 5302)</name>
    <name type="common">Penicillium decumbens</name>
    <dbReference type="NCBI Taxonomy" id="933388"/>
    <lineage>
        <taxon>Eukaryota</taxon>
        <taxon>Fungi</taxon>
        <taxon>Dikarya</taxon>
        <taxon>Ascomycota</taxon>
        <taxon>Pezizomycotina</taxon>
        <taxon>Eurotiomycetes</taxon>
        <taxon>Eurotiomycetidae</taxon>
        <taxon>Eurotiales</taxon>
        <taxon>Aspergillaceae</taxon>
        <taxon>Penicillium</taxon>
    </lineage>
</organism>
<feature type="compositionally biased region" description="Polar residues" evidence="1">
    <location>
        <begin position="91"/>
        <end position="103"/>
    </location>
</feature>
<gene>
    <name evidence="2" type="ORF">PDE_04344</name>
</gene>
<name>S7ZFF3_PENO1</name>
<proteinExistence type="predicted"/>
<dbReference type="AlphaFoldDB" id="S7ZFF3"/>
<feature type="compositionally biased region" description="Low complexity" evidence="1">
    <location>
        <begin position="147"/>
        <end position="162"/>
    </location>
</feature>
<accession>S7ZFF3</accession>
<dbReference type="HOGENOM" id="CLU_1461801_0_0_1"/>
<dbReference type="Proteomes" id="UP000019376">
    <property type="component" value="Unassembled WGS sequence"/>
</dbReference>
<sequence>MVQDIMQPKPFIKRVTRAKQASGNEGPGQRRTRTSSTISARSSSRFRNVSKTRVSTLYDSDSKEELSETPSFLEKSIPPAKPRSKRAGSLSYPSETSLQSQGHAAINSWSLDLLKTPDDATQTQDIGYRHDEEEEPPRSLKRKRAQSSSGLMTPLTSTPSTPAVKSSFELMTSNSPRNIFGCQRR</sequence>
<evidence type="ECO:0000313" key="3">
    <source>
        <dbReference type="Proteomes" id="UP000019376"/>
    </source>
</evidence>
<evidence type="ECO:0000313" key="2">
    <source>
        <dbReference type="EMBL" id="EPS29395.1"/>
    </source>
</evidence>
<protein>
    <submittedName>
        <fullName evidence="2">Uncharacterized protein</fullName>
    </submittedName>
</protein>
<reference evidence="2 3" key="1">
    <citation type="journal article" date="2013" name="PLoS ONE">
        <title>Genomic and secretomic analyses reveal unique features of the lignocellulolytic enzyme system of Penicillium decumbens.</title>
        <authorList>
            <person name="Liu G."/>
            <person name="Zhang L."/>
            <person name="Wei X."/>
            <person name="Zou G."/>
            <person name="Qin Y."/>
            <person name="Ma L."/>
            <person name="Li J."/>
            <person name="Zheng H."/>
            <person name="Wang S."/>
            <person name="Wang C."/>
            <person name="Xun L."/>
            <person name="Zhao G.-P."/>
            <person name="Zhou Z."/>
            <person name="Qu Y."/>
        </authorList>
    </citation>
    <scope>NUCLEOTIDE SEQUENCE [LARGE SCALE GENOMIC DNA]</scope>
    <source>
        <strain evidence="3">114-2 / CGMCC 5302</strain>
    </source>
</reference>
<feature type="region of interest" description="Disordered" evidence="1">
    <location>
        <begin position="116"/>
        <end position="185"/>
    </location>
</feature>
<feature type="compositionally biased region" description="Polar residues" evidence="1">
    <location>
        <begin position="49"/>
        <end position="59"/>
    </location>
</feature>